<name>A0AAQ3PN33_PASNO</name>
<organism evidence="2 3">
    <name type="scientific">Paspalum notatum var. saurae</name>
    <dbReference type="NCBI Taxonomy" id="547442"/>
    <lineage>
        <taxon>Eukaryota</taxon>
        <taxon>Viridiplantae</taxon>
        <taxon>Streptophyta</taxon>
        <taxon>Embryophyta</taxon>
        <taxon>Tracheophyta</taxon>
        <taxon>Spermatophyta</taxon>
        <taxon>Magnoliopsida</taxon>
        <taxon>Liliopsida</taxon>
        <taxon>Poales</taxon>
        <taxon>Poaceae</taxon>
        <taxon>PACMAD clade</taxon>
        <taxon>Panicoideae</taxon>
        <taxon>Andropogonodae</taxon>
        <taxon>Paspaleae</taxon>
        <taxon>Paspalinae</taxon>
        <taxon>Paspalum</taxon>
    </lineage>
</organism>
<sequence>MDDDYLFIIVRLQQALLHVDVSPGGGHEREKVDGADGCQQPVEAVEAALVEVVGEPAGDRVDGADDGGAEEEAERERGEEEAGAHGLHGPGALAQEEVELADVDEGLAGADEEELRHQQEDGGGSGGAAGALRLGERGGDHGEHGEEEADEDALVRGEAVRVGGEAAGEGQEEAVVDGDGEEDGGDEEDGEGGGGDAEGAGGAEAAVHGLRLGDGEGGHLGVHGPEGDGGGPGGQQPHQLLHLLHVRHRARPSSAARFWFVVVLPPLSPSYSMVVGSSSDGIGSALFLHAAAVTAAICASGLLAPSCRCSVPARKSERPRRRMAARHAPYPHGRPRWSCTYTSTVTASSEPMLMMKKKNQLKKRAMRRRSPASESSNWSEPKPETLDLRPPVPSAVR</sequence>
<feature type="compositionally biased region" description="Basic and acidic residues" evidence="1">
    <location>
        <begin position="134"/>
        <end position="144"/>
    </location>
</feature>
<dbReference type="Proteomes" id="UP001341281">
    <property type="component" value="Chromosome 02"/>
</dbReference>
<feature type="compositionally biased region" description="Acidic residues" evidence="1">
    <location>
        <begin position="64"/>
        <end position="73"/>
    </location>
</feature>
<evidence type="ECO:0000313" key="3">
    <source>
        <dbReference type="Proteomes" id="UP001341281"/>
    </source>
</evidence>
<feature type="region of interest" description="Disordered" evidence="1">
    <location>
        <begin position="350"/>
        <end position="397"/>
    </location>
</feature>
<reference evidence="2 3" key="1">
    <citation type="submission" date="2024-02" db="EMBL/GenBank/DDBJ databases">
        <title>High-quality chromosome-scale genome assembly of Pensacola bahiagrass (Paspalum notatum Flugge var. saurae).</title>
        <authorList>
            <person name="Vega J.M."/>
            <person name="Podio M."/>
            <person name="Orjuela J."/>
            <person name="Siena L.A."/>
            <person name="Pessino S.C."/>
            <person name="Combes M.C."/>
            <person name="Mariac C."/>
            <person name="Albertini E."/>
            <person name="Pupilli F."/>
            <person name="Ortiz J.P.A."/>
            <person name="Leblanc O."/>
        </authorList>
    </citation>
    <scope>NUCLEOTIDE SEQUENCE [LARGE SCALE GENOMIC DNA]</scope>
    <source>
        <strain evidence="2">R1</strain>
        <tissue evidence="2">Leaf</tissue>
    </source>
</reference>
<evidence type="ECO:0000313" key="2">
    <source>
        <dbReference type="EMBL" id="WVZ55077.1"/>
    </source>
</evidence>
<feature type="compositionally biased region" description="Acidic residues" evidence="1">
    <location>
        <begin position="170"/>
        <end position="191"/>
    </location>
</feature>
<feature type="compositionally biased region" description="Gly residues" evidence="1">
    <location>
        <begin position="192"/>
        <end position="202"/>
    </location>
</feature>
<dbReference type="EMBL" id="CP144746">
    <property type="protein sequence ID" value="WVZ55077.1"/>
    <property type="molecule type" value="Genomic_DNA"/>
</dbReference>
<dbReference type="AlphaFoldDB" id="A0AAQ3PN33"/>
<accession>A0AAQ3PN33</accession>
<keyword evidence="3" id="KW-1185">Reference proteome</keyword>
<feature type="compositionally biased region" description="Basic and acidic residues" evidence="1">
    <location>
        <begin position="74"/>
        <end position="83"/>
    </location>
</feature>
<evidence type="ECO:0000256" key="1">
    <source>
        <dbReference type="SAM" id="MobiDB-lite"/>
    </source>
</evidence>
<feature type="compositionally biased region" description="Basic residues" evidence="1">
    <location>
        <begin position="355"/>
        <end position="370"/>
    </location>
</feature>
<protein>
    <submittedName>
        <fullName evidence="2">Uncharacterized protein</fullName>
    </submittedName>
</protein>
<feature type="region of interest" description="Disordered" evidence="1">
    <location>
        <begin position="53"/>
        <end position="91"/>
    </location>
</feature>
<feature type="region of interest" description="Disordered" evidence="1">
    <location>
        <begin position="113"/>
        <end position="238"/>
    </location>
</feature>
<proteinExistence type="predicted"/>
<gene>
    <name evidence="2" type="ORF">U9M48_005790</name>
</gene>